<protein>
    <submittedName>
        <fullName evidence="2">Uncharacterized protein</fullName>
    </submittedName>
</protein>
<sequence length="81" mass="8964">HIAAYGQAVSRLQKFIDEVTGHSAEPCPPGLNSSSSSSSSSSKKSSDPPFRTYQAFVWALYKYFTSFKEELNTIEKDIIAK</sequence>
<gene>
    <name evidence="2" type="ORF">M9458_013981</name>
</gene>
<reference evidence="2 3" key="1">
    <citation type="submission" date="2024-05" db="EMBL/GenBank/DDBJ databases">
        <title>Genome sequencing and assembly of Indian major carp, Cirrhinus mrigala (Hamilton, 1822).</title>
        <authorList>
            <person name="Mohindra V."/>
            <person name="Chowdhury L.M."/>
            <person name="Lal K."/>
            <person name="Jena J.K."/>
        </authorList>
    </citation>
    <scope>NUCLEOTIDE SEQUENCE [LARGE SCALE GENOMIC DNA]</scope>
    <source>
        <strain evidence="2">CM1030</strain>
        <tissue evidence="2">Blood</tissue>
    </source>
</reference>
<dbReference type="EMBL" id="JAMKFB020000006">
    <property type="protein sequence ID" value="KAL0191283.1"/>
    <property type="molecule type" value="Genomic_DNA"/>
</dbReference>
<comment type="caution">
    <text evidence="2">The sequence shown here is derived from an EMBL/GenBank/DDBJ whole genome shotgun (WGS) entry which is preliminary data.</text>
</comment>
<feature type="region of interest" description="Disordered" evidence="1">
    <location>
        <begin position="21"/>
        <end position="49"/>
    </location>
</feature>
<accession>A0ABD0R013</accession>
<keyword evidence="3" id="KW-1185">Reference proteome</keyword>
<organism evidence="2 3">
    <name type="scientific">Cirrhinus mrigala</name>
    <name type="common">Mrigala</name>
    <dbReference type="NCBI Taxonomy" id="683832"/>
    <lineage>
        <taxon>Eukaryota</taxon>
        <taxon>Metazoa</taxon>
        <taxon>Chordata</taxon>
        <taxon>Craniata</taxon>
        <taxon>Vertebrata</taxon>
        <taxon>Euteleostomi</taxon>
        <taxon>Actinopterygii</taxon>
        <taxon>Neopterygii</taxon>
        <taxon>Teleostei</taxon>
        <taxon>Ostariophysi</taxon>
        <taxon>Cypriniformes</taxon>
        <taxon>Cyprinidae</taxon>
        <taxon>Labeoninae</taxon>
        <taxon>Labeonini</taxon>
        <taxon>Cirrhinus</taxon>
    </lineage>
</organism>
<evidence type="ECO:0000313" key="2">
    <source>
        <dbReference type="EMBL" id="KAL0191283.1"/>
    </source>
</evidence>
<dbReference type="Proteomes" id="UP001529510">
    <property type="component" value="Unassembled WGS sequence"/>
</dbReference>
<evidence type="ECO:0000256" key="1">
    <source>
        <dbReference type="SAM" id="MobiDB-lite"/>
    </source>
</evidence>
<feature type="non-terminal residue" evidence="2">
    <location>
        <position position="1"/>
    </location>
</feature>
<dbReference type="AlphaFoldDB" id="A0ABD0R013"/>
<proteinExistence type="predicted"/>
<feature type="compositionally biased region" description="Low complexity" evidence="1">
    <location>
        <begin position="33"/>
        <end position="43"/>
    </location>
</feature>
<evidence type="ECO:0000313" key="3">
    <source>
        <dbReference type="Proteomes" id="UP001529510"/>
    </source>
</evidence>
<feature type="non-terminal residue" evidence="2">
    <location>
        <position position="81"/>
    </location>
</feature>
<name>A0ABD0R013_CIRMR</name>